<organism evidence="1 2">
    <name type="scientific">Panicum hallii var. hallii</name>
    <dbReference type="NCBI Taxonomy" id="1504633"/>
    <lineage>
        <taxon>Eukaryota</taxon>
        <taxon>Viridiplantae</taxon>
        <taxon>Streptophyta</taxon>
        <taxon>Embryophyta</taxon>
        <taxon>Tracheophyta</taxon>
        <taxon>Spermatophyta</taxon>
        <taxon>Magnoliopsida</taxon>
        <taxon>Liliopsida</taxon>
        <taxon>Poales</taxon>
        <taxon>Poaceae</taxon>
        <taxon>PACMAD clade</taxon>
        <taxon>Panicoideae</taxon>
        <taxon>Panicodae</taxon>
        <taxon>Paniceae</taxon>
        <taxon>Panicinae</taxon>
        <taxon>Panicum</taxon>
        <taxon>Panicum sect. Panicum</taxon>
    </lineage>
</organism>
<accession>A0A2T7C3T1</accession>
<evidence type="ECO:0000313" key="1">
    <source>
        <dbReference type="EMBL" id="PUZ37986.1"/>
    </source>
</evidence>
<dbReference type="EMBL" id="CM009757">
    <property type="protein sequence ID" value="PUZ37986.1"/>
    <property type="molecule type" value="Genomic_DNA"/>
</dbReference>
<proteinExistence type="predicted"/>
<dbReference type="PANTHER" id="PTHR34591">
    <property type="entry name" value="OS03G0653100 PROTEIN-RELATED"/>
    <property type="match status" value="1"/>
</dbReference>
<dbReference type="OrthoDB" id="682692at2759"/>
<keyword evidence="2" id="KW-1185">Reference proteome</keyword>
<sequence>MPPLWEGAEITYQKLDPALEELEWPPSPCVLHVFSSRTRRWEERSFVREGAAAGTVADMRVDPFLGHRYAVCWRGSLYVQCQTDFIMRLSLSSEKYELIQPPVAFEPYHWTDDSYARRLSIGKSKKGVYSALVDRSRINVWILDDSDGQIKWVSKQIVGHLPRLQEESCYQLESHGPGCYMTSTLASTGAPKARGNLSGTTIMIIFFRTMA</sequence>
<protein>
    <submittedName>
        <fullName evidence="1">Uncharacterized protein</fullName>
    </submittedName>
</protein>
<dbReference type="Proteomes" id="UP000244336">
    <property type="component" value="Chromosome 9"/>
</dbReference>
<dbReference type="Gramene" id="PUZ37986">
    <property type="protein sequence ID" value="PUZ37986"/>
    <property type="gene ID" value="GQ55_9G160600"/>
</dbReference>
<reference evidence="1 2" key="1">
    <citation type="submission" date="2018-04" db="EMBL/GenBank/DDBJ databases">
        <title>WGS assembly of Panicum hallii var. hallii HAL2.</title>
        <authorList>
            <person name="Lovell J."/>
            <person name="Jenkins J."/>
            <person name="Lowry D."/>
            <person name="Mamidi S."/>
            <person name="Sreedasyam A."/>
            <person name="Weng X."/>
            <person name="Barry K."/>
            <person name="Bonette J."/>
            <person name="Campitelli B."/>
            <person name="Daum C."/>
            <person name="Gordon S."/>
            <person name="Gould B."/>
            <person name="Lipzen A."/>
            <person name="MacQueen A."/>
            <person name="Palacio-Mejia J."/>
            <person name="Plott C."/>
            <person name="Shakirov E."/>
            <person name="Shu S."/>
            <person name="Yoshinaga Y."/>
            <person name="Zane M."/>
            <person name="Rokhsar D."/>
            <person name="Grimwood J."/>
            <person name="Schmutz J."/>
            <person name="Juenger T."/>
        </authorList>
    </citation>
    <scope>NUCLEOTIDE SEQUENCE [LARGE SCALE GENOMIC DNA]</scope>
    <source>
        <strain evidence="2">cv. HAL2</strain>
    </source>
</reference>
<dbReference type="AlphaFoldDB" id="A0A2T7C3T1"/>
<dbReference type="PANTHER" id="PTHR34591:SF13">
    <property type="entry name" value="OS03G0669900 PROTEIN"/>
    <property type="match status" value="1"/>
</dbReference>
<evidence type="ECO:0000313" key="2">
    <source>
        <dbReference type="Proteomes" id="UP000244336"/>
    </source>
</evidence>
<gene>
    <name evidence="1" type="ORF">GQ55_9G160600</name>
</gene>
<dbReference type="STRING" id="1504633.A0A2T7C3T1"/>
<name>A0A2T7C3T1_9POAL</name>